<evidence type="ECO:0000256" key="10">
    <source>
        <dbReference type="ARBA" id="ARBA00023306"/>
    </source>
</evidence>
<keyword evidence="15" id="KW-1185">Reference proteome</keyword>
<dbReference type="CDD" id="cd00397">
    <property type="entry name" value="DNA_BRE_C"/>
    <property type="match status" value="1"/>
</dbReference>
<dbReference type="InterPro" id="IPR044068">
    <property type="entry name" value="CB"/>
</dbReference>
<evidence type="ECO:0000256" key="9">
    <source>
        <dbReference type="ARBA" id="ARBA00023172"/>
    </source>
</evidence>
<keyword evidence="6" id="KW-0159">Chromosome partition</keyword>
<feature type="domain" description="Tyr recombinase" evidence="12">
    <location>
        <begin position="107"/>
        <end position="283"/>
    </location>
</feature>
<dbReference type="Pfam" id="PF13495">
    <property type="entry name" value="Phage_int_SAM_4"/>
    <property type="match status" value="1"/>
</dbReference>
<dbReference type="InterPro" id="IPR011010">
    <property type="entry name" value="DNA_brk_join_enz"/>
</dbReference>
<dbReference type="Pfam" id="PF00589">
    <property type="entry name" value="Phage_integrase"/>
    <property type="match status" value="1"/>
</dbReference>
<keyword evidence="9" id="KW-0233">DNA recombination</keyword>
<evidence type="ECO:0000313" key="14">
    <source>
        <dbReference type="EMBL" id="MBC5712550.1"/>
    </source>
</evidence>
<sequence length="290" mass="33716">STEMDDNVYLLHLYETNVRKDGLSEKTINAYTSAMRNMLCVTDKNIRHITSIDIKFYLDRYEAKGNKPRTVNNERRFLSAVFTWFRKHGIIVTNPVEAVPIRKEHRKPIDYLSGEEIEKLRVACKDKRERALMEFLLSTGVRIGEVPLIQRDDIDWEKGEILIYAHKTDEYRTVFLTDVARVHLQKYLKERRDGNPALFAGVRRPYDAVKEDGLRLIIKNIGDRSGLKRRIYPHLFRKTMATLLRMKGGSIEDIQLILGHKNPATTISFYSAANKNHLRQMHNQYLGVGA</sequence>
<evidence type="ECO:0000256" key="6">
    <source>
        <dbReference type="ARBA" id="ARBA00022829"/>
    </source>
</evidence>
<keyword evidence="4" id="KW-0963">Cytoplasm</keyword>
<keyword evidence="8 11" id="KW-0238">DNA-binding</keyword>
<evidence type="ECO:0000256" key="11">
    <source>
        <dbReference type="PROSITE-ProRule" id="PRU01248"/>
    </source>
</evidence>
<dbReference type="Gene3D" id="1.10.150.130">
    <property type="match status" value="1"/>
</dbReference>
<dbReference type="InterPro" id="IPR050090">
    <property type="entry name" value="Tyrosine_recombinase_XerCD"/>
</dbReference>
<evidence type="ECO:0000256" key="7">
    <source>
        <dbReference type="ARBA" id="ARBA00022908"/>
    </source>
</evidence>
<evidence type="ECO:0000256" key="2">
    <source>
        <dbReference type="ARBA" id="ARBA00004496"/>
    </source>
</evidence>
<evidence type="ECO:0000259" key="12">
    <source>
        <dbReference type="PROSITE" id="PS51898"/>
    </source>
</evidence>
<dbReference type="InterPro" id="IPR004107">
    <property type="entry name" value="Integrase_SAM-like_N"/>
</dbReference>
<dbReference type="Proteomes" id="UP000634672">
    <property type="component" value="Unassembled WGS sequence"/>
</dbReference>
<dbReference type="RefSeq" id="WP_187024946.1">
    <property type="nucleotide sequence ID" value="NZ_JACOPB010000050.1"/>
</dbReference>
<keyword evidence="5" id="KW-0132">Cell division</keyword>
<comment type="function">
    <text evidence="1">Site-specific tyrosine recombinase, which acts by catalyzing the cutting and rejoining of the recombining DNA molecules.</text>
</comment>
<dbReference type="PANTHER" id="PTHR30349:SF77">
    <property type="entry name" value="TYROSINE RECOMBINASE XERC"/>
    <property type="match status" value="1"/>
</dbReference>
<comment type="subcellular location">
    <subcellularLocation>
        <location evidence="2">Cytoplasm</location>
    </subcellularLocation>
</comment>
<keyword evidence="10" id="KW-0131">Cell cycle</keyword>
<proteinExistence type="inferred from homology"/>
<name>A0ABR7HH83_9FIRM</name>
<accession>A0ABR7HH83</accession>
<comment type="caution">
    <text evidence="14">The sequence shown here is derived from an EMBL/GenBank/DDBJ whole genome shotgun (WGS) entry which is preliminary data.</text>
</comment>
<evidence type="ECO:0000256" key="3">
    <source>
        <dbReference type="ARBA" id="ARBA00008857"/>
    </source>
</evidence>
<evidence type="ECO:0000256" key="8">
    <source>
        <dbReference type="ARBA" id="ARBA00023125"/>
    </source>
</evidence>
<keyword evidence="7" id="KW-0229">DNA integration</keyword>
<evidence type="ECO:0000256" key="4">
    <source>
        <dbReference type="ARBA" id="ARBA00022490"/>
    </source>
</evidence>
<comment type="similarity">
    <text evidence="3">Belongs to the 'phage' integrase family.</text>
</comment>
<gene>
    <name evidence="14" type="ORF">H8S75_32135</name>
</gene>
<dbReference type="PANTHER" id="PTHR30349">
    <property type="entry name" value="PHAGE INTEGRASE-RELATED"/>
    <property type="match status" value="1"/>
</dbReference>
<dbReference type="InterPro" id="IPR013762">
    <property type="entry name" value="Integrase-like_cat_sf"/>
</dbReference>
<feature type="domain" description="Core-binding (CB)" evidence="13">
    <location>
        <begin position="1"/>
        <end position="86"/>
    </location>
</feature>
<protein>
    <submittedName>
        <fullName evidence="14">Tyrosine-type recombinase/integrase</fullName>
    </submittedName>
</protein>
<evidence type="ECO:0000256" key="5">
    <source>
        <dbReference type="ARBA" id="ARBA00022618"/>
    </source>
</evidence>
<dbReference type="PROSITE" id="PS51898">
    <property type="entry name" value="TYR_RECOMBINASE"/>
    <property type="match status" value="1"/>
</dbReference>
<dbReference type="Gene3D" id="1.10.443.10">
    <property type="entry name" value="Intergrase catalytic core"/>
    <property type="match status" value="1"/>
</dbReference>
<dbReference type="SUPFAM" id="SSF56349">
    <property type="entry name" value="DNA breaking-rejoining enzymes"/>
    <property type="match status" value="1"/>
</dbReference>
<feature type="non-terminal residue" evidence="14">
    <location>
        <position position="1"/>
    </location>
</feature>
<reference evidence="14 15" key="1">
    <citation type="submission" date="2020-08" db="EMBL/GenBank/DDBJ databases">
        <title>Genome public.</title>
        <authorList>
            <person name="Liu C."/>
            <person name="Sun Q."/>
        </authorList>
    </citation>
    <scope>NUCLEOTIDE SEQUENCE [LARGE SCALE GENOMIC DNA]</scope>
    <source>
        <strain evidence="14 15">NSJ-66</strain>
    </source>
</reference>
<dbReference type="PROSITE" id="PS51900">
    <property type="entry name" value="CB"/>
    <property type="match status" value="1"/>
</dbReference>
<dbReference type="InterPro" id="IPR002104">
    <property type="entry name" value="Integrase_catalytic"/>
</dbReference>
<evidence type="ECO:0000313" key="15">
    <source>
        <dbReference type="Proteomes" id="UP000634672"/>
    </source>
</evidence>
<evidence type="ECO:0000259" key="13">
    <source>
        <dbReference type="PROSITE" id="PS51900"/>
    </source>
</evidence>
<dbReference type="InterPro" id="IPR010998">
    <property type="entry name" value="Integrase_recombinase_N"/>
</dbReference>
<dbReference type="EMBL" id="JACOPB010000050">
    <property type="protein sequence ID" value="MBC5712550.1"/>
    <property type="molecule type" value="Genomic_DNA"/>
</dbReference>
<organism evidence="14 15">
    <name type="scientific">Hungatella hominis</name>
    <dbReference type="NCBI Taxonomy" id="2763050"/>
    <lineage>
        <taxon>Bacteria</taxon>
        <taxon>Bacillati</taxon>
        <taxon>Bacillota</taxon>
        <taxon>Clostridia</taxon>
        <taxon>Lachnospirales</taxon>
        <taxon>Lachnospiraceae</taxon>
        <taxon>Hungatella</taxon>
    </lineage>
</organism>
<evidence type="ECO:0000256" key="1">
    <source>
        <dbReference type="ARBA" id="ARBA00003283"/>
    </source>
</evidence>